<dbReference type="PANTHER" id="PTHR30352:SF2">
    <property type="entry name" value="ANAEROBIC RIBONUCLEOSIDE-TRIPHOSPHATE REDUCTASE-ACTIVATING PROTEIN"/>
    <property type="match status" value="1"/>
</dbReference>
<evidence type="ECO:0000256" key="1">
    <source>
        <dbReference type="ARBA" id="ARBA00001966"/>
    </source>
</evidence>
<dbReference type="GO" id="GO:0043365">
    <property type="term" value="F:[formate-C-acetyltransferase]-activating enzyme activity"/>
    <property type="evidence" value="ECO:0007669"/>
    <property type="project" value="InterPro"/>
</dbReference>
<keyword evidence="6" id="KW-0411">Iron-sulfur</keyword>
<evidence type="ECO:0000256" key="3">
    <source>
        <dbReference type="ARBA" id="ARBA00022691"/>
    </source>
</evidence>
<keyword evidence="3" id="KW-0949">S-adenosyl-L-methionine</keyword>
<dbReference type="SFLD" id="SFLDS00029">
    <property type="entry name" value="Radical_SAM"/>
    <property type="match status" value="1"/>
</dbReference>
<organism evidence="8 9">
    <name type="scientific">Segatella copri</name>
    <dbReference type="NCBI Taxonomy" id="165179"/>
    <lineage>
        <taxon>Bacteria</taxon>
        <taxon>Pseudomonadati</taxon>
        <taxon>Bacteroidota</taxon>
        <taxon>Bacteroidia</taxon>
        <taxon>Bacteroidales</taxon>
        <taxon>Prevotellaceae</taxon>
        <taxon>Segatella</taxon>
    </lineage>
</organism>
<protein>
    <recommendedName>
        <fullName evidence="7">Anaerobic ribonucleoside-triphosphate reductase-activating protein</fullName>
        <ecNumber evidence="7">1.97.1.-</ecNumber>
    </recommendedName>
</protein>
<dbReference type="InterPro" id="IPR012837">
    <property type="entry name" value="NrdG"/>
</dbReference>
<evidence type="ECO:0000256" key="5">
    <source>
        <dbReference type="ARBA" id="ARBA00023004"/>
    </source>
</evidence>
<dbReference type="NCBIfam" id="TIGR02491">
    <property type="entry name" value="NrdG"/>
    <property type="match status" value="1"/>
</dbReference>
<dbReference type="InterPro" id="IPR007197">
    <property type="entry name" value="rSAM"/>
</dbReference>
<dbReference type="PANTHER" id="PTHR30352">
    <property type="entry name" value="PYRUVATE FORMATE-LYASE-ACTIVATING ENZYME"/>
    <property type="match status" value="1"/>
</dbReference>
<dbReference type="PIRSF" id="PIRSF000368">
    <property type="entry name" value="NrdG"/>
    <property type="match status" value="1"/>
</dbReference>
<keyword evidence="2" id="KW-0004">4Fe-4S</keyword>
<dbReference type="InterPro" id="IPR058240">
    <property type="entry name" value="rSAM_sf"/>
</dbReference>
<dbReference type="GO" id="GO:0051539">
    <property type="term" value="F:4 iron, 4 sulfur cluster binding"/>
    <property type="evidence" value="ECO:0007669"/>
    <property type="project" value="UniProtKB-KW"/>
</dbReference>
<evidence type="ECO:0000313" key="9">
    <source>
        <dbReference type="Proteomes" id="UP001205506"/>
    </source>
</evidence>
<proteinExistence type="inferred from homology"/>
<comment type="similarity">
    <text evidence="7">Belongs to the organic radical-activating enzymes family.</text>
</comment>
<sequence>MVSNNELYIARIVYSTSTDGVGLRNSLYVSGCPIHCAECHNKQWWDIESGEKQTVDSVFSHLNSDQFDISILGGEPLMQYEPILNLCKMIKENTDKTIWLWSGYTLEWIKLHYPEILSYIDVLVDGPFVSKLSLPNLQWRGSTNQRIWKVKNVNEIFDITEKLFDM</sequence>
<dbReference type="AlphaFoldDB" id="A0AAW5I8C7"/>
<dbReference type="Proteomes" id="UP001205506">
    <property type="component" value="Unassembled WGS sequence"/>
</dbReference>
<dbReference type="Pfam" id="PF13353">
    <property type="entry name" value="Fer4_12"/>
    <property type="match status" value="1"/>
</dbReference>
<dbReference type="SFLD" id="SFLDG01063">
    <property type="entry name" value="activating_enzymes__group_1"/>
    <property type="match status" value="1"/>
</dbReference>
<dbReference type="EMBL" id="JANDWU010000012">
    <property type="protein sequence ID" value="MCP9549458.1"/>
    <property type="molecule type" value="Genomic_DNA"/>
</dbReference>
<dbReference type="Gene3D" id="3.20.20.70">
    <property type="entry name" value="Aldolase class I"/>
    <property type="match status" value="1"/>
</dbReference>
<keyword evidence="4" id="KW-0479">Metal-binding</keyword>
<accession>A0AAW5I8C7</accession>
<evidence type="ECO:0000313" key="8">
    <source>
        <dbReference type="EMBL" id="MCP9549458.1"/>
    </source>
</evidence>
<evidence type="ECO:0000256" key="7">
    <source>
        <dbReference type="PIRNR" id="PIRNR000368"/>
    </source>
</evidence>
<comment type="caution">
    <text evidence="8">The sequence shown here is derived from an EMBL/GenBank/DDBJ whole genome shotgun (WGS) entry which is preliminary data.</text>
</comment>
<dbReference type="InterPro" id="IPR013785">
    <property type="entry name" value="Aldolase_TIM"/>
</dbReference>
<dbReference type="SFLD" id="SFLDG01066">
    <property type="entry name" value="organic_radical-activating_enz"/>
    <property type="match status" value="1"/>
</dbReference>
<dbReference type="GO" id="GO:0046872">
    <property type="term" value="F:metal ion binding"/>
    <property type="evidence" value="ECO:0007669"/>
    <property type="project" value="UniProtKB-KW"/>
</dbReference>
<comment type="function">
    <text evidence="7">Activation of anaerobic ribonucleoside-triphosphate reductase under anaerobic conditions by generation of an organic free radical, using S-adenosylmethionine and reduced flavodoxin as cosubstrates to produce 5'-deoxy-adenosine.</text>
</comment>
<gene>
    <name evidence="8" type="primary">nrdG</name>
    <name evidence="8" type="ORF">NNC68_08220</name>
</gene>
<comment type="cofactor">
    <cofactor evidence="1">
        <name>[4Fe-4S] cluster</name>
        <dbReference type="ChEBI" id="CHEBI:49883"/>
    </cofactor>
</comment>
<reference evidence="8" key="1">
    <citation type="submission" date="2022-07" db="EMBL/GenBank/DDBJ databases">
        <title>Prevotella copri.</title>
        <authorList>
            <person name="Yang C."/>
        </authorList>
    </citation>
    <scope>NUCLEOTIDE SEQUENCE</scope>
    <source>
        <strain evidence="8">HF1805</strain>
    </source>
</reference>
<name>A0AAW5I8C7_9BACT</name>
<dbReference type="SUPFAM" id="SSF102114">
    <property type="entry name" value="Radical SAM enzymes"/>
    <property type="match status" value="1"/>
</dbReference>
<keyword evidence="7" id="KW-0560">Oxidoreductase</keyword>
<dbReference type="EC" id="1.97.1.-" evidence="7"/>
<dbReference type="RefSeq" id="WP_254969980.1">
    <property type="nucleotide sequence ID" value="NZ_JANDWU010000012.1"/>
</dbReference>
<dbReference type="SFLD" id="SFLDF00299">
    <property type="entry name" value="anaerobic_ribonucleoside-triph"/>
    <property type="match status" value="1"/>
</dbReference>
<dbReference type="GO" id="GO:0004748">
    <property type="term" value="F:ribonucleoside-diphosphate reductase activity, thioredoxin disulfide as acceptor"/>
    <property type="evidence" value="ECO:0007669"/>
    <property type="project" value="TreeGrafter"/>
</dbReference>
<evidence type="ECO:0000256" key="2">
    <source>
        <dbReference type="ARBA" id="ARBA00022485"/>
    </source>
</evidence>
<evidence type="ECO:0000256" key="4">
    <source>
        <dbReference type="ARBA" id="ARBA00022723"/>
    </source>
</evidence>
<dbReference type="InterPro" id="IPR034457">
    <property type="entry name" value="Organic_radical-activating"/>
</dbReference>
<evidence type="ECO:0000256" key="6">
    <source>
        <dbReference type="ARBA" id="ARBA00023014"/>
    </source>
</evidence>
<keyword evidence="5" id="KW-0408">Iron</keyword>